<sequence length="94" mass="10423">MQSKLVKGKTTKDEVRQLFGAPGMTTFNTEQSEQWIYTLANTQVKGTSFIPFYGLFDGGADTQTKQLIVIYKNGVVDTYSLSDSVMETKTGLLN</sequence>
<evidence type="ECO:0000259" key="3">
    <source>
        <dbReference type="Pfam" id="PF04355"/>
    </source>
</evidence>
<proteinExistence type="predicted"/>
<dbReference type="Proteomes" id="UP000286908">
    <property type="component" value="Unassembled WGS sequence"/>
</dbReference>
<dbReference type="EMBL" id="NRQY01000001">
    <property type="protein sequence ID" value="RUT65176.1"/>
    <property type="molecule type" value="Genomic_DNA"/>
</dbReference>
<accession>A0A433ZSU4</accession>
<reference evidence="4 5" key="1">
    <citation type="submission" date="2017-08" db="EMBL/GenBank/DDBJ databases">
        <title>Draft genome sequence of pheromone producing symbiont Morganella morganii, of the female New Zealand grass grub Costelytra giveni.</title>
        <authorList>
            <person name="Laugraud A."/>
            <person name="Young S.D."/>
            <person name="Hurst M.H."/>
        </authorList>
    </citation>
    <scope>NUCLEOTIDE SEQUENCE [LARGE SCALE GENOMIC DNA]</scope>
    <source>
        <strain evidence="4 5">MMsCG</strain>
    </source>
</reference>
<comment type="caution">
    <text evidence="4">The sequence shown here is derived from an EMBL/GenBank/DDBJ whole genome shotgun (WGS) entry which is preliminary data.</text>
</comment>
<keyword evidence="1" id="KW-0732">Signal</keyword>
<evidence type="ECO:0000313" key="4">
    <source>
        <dbReference type="EMBL" id="RUT65176.1"/>
    </source>
</evidence>
<dbReference type="InterPro" id="IPR037873">
    <property type="entry name" value="BamE-like"/>
</dbReference>
<feature type="domain" description="Outer membrane protein assembly factor BamE" evidence="3">
    <location>
        <begin position="4"/>
        <end position="76"/>
    </location>
</feature>
<organism evidence="4 5">
    <name type="scientific">Morganella morganii</name>
    <name type="common">Proteus morganii</name>
    <dbReference type="NCBI Taxonomy" id="582"/>
    <lineage>
        <taxon>Bacteria</taxon>
        <taxon>Pseudomonadati</taxon>
        <taxon>Pseudomonadota</taxon>
        <taxon>Gammaproteobacteria</taxon>
        <taxon>Enterobacterales</taxon>
        <taxon>Morganellaceae</taxon>
        <taxon>Morganella</taxon>
    </lineage>
</organism>
<evidence type="ECO:0000313" key="5">
    <source>
        <dbReference type="Proteomes" id="UP000286908"/>
    </source>
</evidence>
<name>A0A433ZSU4_MORMO</name>
<keyword evidence="2" id="KW-0472">Membrane</keyword>
<dbReference type="AlphaFoldDB" id="A0A433ZSU4"/>
<dbReference type="Pfam" id="PF04355">
    <property type="entry name" value="BamE"/>
    <property type="match status" value="1"/>
</dbReference>
<dbReference type="Gene3D" id="3.30.1450.10">
    <property type="match status" value="1"/>
</dbReference>
<dbReference type="InterPro" id="IPR007450">
    <property type="entry name" value="BamE_dom"/>
</dbReference>
<gene>
    <name evidence="4" type="ORF">CKG00_01210</name>
</gene>
<protein>
    <recommendedName>
        <fullName evidence="3">Outer membrane protein assembly factor BamE domain-containing protein</fullName>
    </recommendedName>
</protein>
<evidence type="ECO:0000256" key="1">
    <source>
        <dbReference type="ARBA" id="ARBA00022729"/>
    </source>
</evidence>
<dbReference type="OrthoDB" id="7225452at2"/>
<evidence type="ECO:0000256" key="2">
    <source>
        <dbReference type="ARBA" id="ARBA00023136"/>
    </source>
</evidence>